<evidence type="ECO:0000313" key="1">
    <source>
        <dbReference type="EMBL" id="RYR27944.1"/>
    </source>
</evidence>
<protein>
    <submittedName>
        <fullName evidence="1">Uncharacterized protein</fullName>
    </submittedName>
</protein>
<organism evidence="1 2">
    <name type="scientific">Arachis hypogaea</name>
    <name type="common">Peanut</name>
    <dbReference type="NCBI Taxonomy" id="3818"/>
    <lineage>
        <taxon>Eukaryota</taxon>
        <taxon>Viridiplantae</taxon>
        <taxon>Streptophyta</taxon>
        <taxon>Embryophyta</taxon>
        <taxon>Tracheophyta</taxon>
        <taxon>Spermatophyta</taxon>
        <taxon>Magnoliopsida</taxon>
        <taxon>eudicotyledons</taxon>
        <taxon>Gunneridae</taxon>
        <taxon>Pentapetalae</taxon>
        <taxon>rosids</taxon>
        <taxon>fabids</taxon>
        <taxon>Fabales</taxon>
        <taxon>Fabaceae</taxon>
        <taxon>Papilionoideae</taxon>
        <taxon>50 kb inversion clade</taxon>
        <taxon>dalbergioids sensu lato</taxon>
        <taxon>Dalbergieae</taxon>
        <taxon>Pterocarpus clade</taxon>
        <taxon>Arachis</taxon>
    </lineage>
</organism>
<evidence type="ECO:0000313" key="2">
    <source>
        <dbReference type="Proteomes" id="UP000289738"/>
    </source>
</evidence>
<dbReference type="EMBL" id="SDMP01000011">
    <property type="protein sequence ID" value="RYR27944.1"/>
    <property type="molecule type" value="Genomic_DNA"/>
</dbReference>
<dbReference type="AlphaFoldDB" id="A0A445ANI8"/>
<dbReference type="Proteomes" id="UP000289738">
    <property type="component" value="Chromosome B01"/>
</dbReference>
<reference evidence="1 2" key="1">
    <citation type="submission" date="2019-01" db="EMBL/GenBank/DDBJ databases">
        <title>Sequencing of cultivated peanut Arachis hypogaea provides insights into genome evolution and oil improvement.</title>
        <authorList>
            <person name="Chen X."/>
        </authorList>
    </citation>
    <scope>NUCLEOTIDE SEQUENCE [LARGE SCALE GENOMIC DNA]</scope>
    <source>
        <strain evidence="2">cv. Fuhuasheng</strain>
        <tissue evidence="1">Leaves</tissue>
    </source>
</reference>
<sequence>MAPSWRPGSVLCLELANQQRPHSVFLFYDSNFLGFEGPFMVEVEWECCTPYFCLECTSFRLRKVIRFEVSKATNPNPKIRSSLLWEYQIAHTTETEAQ</sequence>
<comment type="caution">
    <text evidence="1">The sequence shown here is derived from an EMBL/GenBank/DDBJ whole genome shotgun (WGS) entry which is preliminary data.</text>
</comment>
<keyword evidence="2" id="KW-1185">Reference proteome</keyword>
<accession>A0A445ANI8</accession>
<gene>
    <name evidence="1" type="ORF">Ahy_B01g052018</name>
</gene>
<proteinExistence type="predicted"/>
<name>A0A445ANI8_ARAHY</name>